<evidence type="ECO:0000313" key="1">
    <source>
        <dbReference type="EMBL" id="SDY03177.1"/>
    </source>
</evidence>
<dbReference type="Proteomes" id="UP000198672">
    <property type="component" value="Unassembled WGS sequence"/>
</dbReference>
<dbReference type="AlphaFoldDB" id="A0A1H3GJA8"/>
<name>A0A1H3GJA8_ALLWA</name>
<protein>
    <submittedName>
        <fullName evidence="1">Uncharacterized protein</fullName>
    </submittedName>
</protein>
<gene>
    <name evidence="1" type="ORF">SAMN05421644_12519</name>
</gene>
<organism evidence="1 2">
    <name type="scientific">Allochromatium warmingii</name>
    <name type="common">Chromatium warmingii</name>
    <dbReference type="NCBI Taxonomy" id="61595"/>
    <lineage>
        <taxon>Bacteria</taxon>
        <taxon>Pseudomonadati</taxon>
        <taxon>Pseudomonadota</taxon>
        <taxon>Gammaproteobacteria</taxon>
        <taxon>Chromatiales</taxon>
        <taxon>Chromatiaceae</taxon>
        <taxon>Allochromatium</taxon>
    </lineage>
</organism>
<dbReference type="EMBL" id="FNOW01000025">
    <property type="protein sequence ID" value="SDY03177.1"/>
    <property type="molecule type" value="Genomic_DNA"/>
</dbReference>
<dbReference type="OrthoDB" id="9076234at2"/>
<dbReference type="STRING" id="61595.SAMN05421644_12519"/>
<evidence type="ECO:0000313" key="2">
    <source>
        <dbReference type="Proteomes" id="UP000198672"/>
    </source>
</evidence>
<proteinExistence type="predicted"/>
<dbReference type="RefSeq" id="WP_091333967.1">
    <property type="nucleotide sequence ID" value="NZ_FNOW01000025.1"/>
</dbReference>
<accession>A0A1H3GJA8</accession>
<sequence length="320" mass="36016">MLDDAPTQMLIPEATASVRLAQLCQELPAGADLEMLLAAIQAALPELELRQVLTRSGWHRLGGVVDLDGQRIAHHLADWAEAESGGDVDELLFKLADVQYFATRFNGRTHYLVAPTGPLARDFVQIEIEELQEVLDRTLTDPDWFPETLAEFVDPFEFPRLQPDPIGAPRFVFRRLTPIAEFMDSPDAGRTLKRFLADWDRSSAAESESFCHQWVLAIREYLDRDGEGRLSAKPVSALTGRIPTLPDGAVARGAKLANQIHGFDREAGYPFAWYFHMLTSRAVSHKLAEAVHSDLMGAYDYLPARDLKILRDWYREPYGL</sequence>
<keyword evidence="2" id="KW-1185">Reference proteome</keyword>
<reference evidence="2" key="1">
    <citation type="submission" date="2016-10" db="EMBL/GenBank/DDBJ databases">
        <authorList>
            <person name="Varghese N."/>
            <person name="Submissions S."/>
        </authorList>
    </citation>
    <scope>NUCLEOTIDE SEQUENCE [LARGE SCALE GENOMIC DNA]</scope>
    <source>
        <strain evidence="2">DSM 173</strain>
    </source>
</reference>